<dbReference type="SMART" id="SM00028">
    <property type="entry name" value="TPR"/>
    <property type="match status" value="2"/>
</dbReference>
<dbReference type="AlphaFoldDB" id="A0A429V709"/>
<keyword evidence="5" id="KW-1185">Reference proteome</keyword>
<evidence type="ECO:0000256" key="1">
    <source>
        <dbReference type="PROSITE-ProRule" id="PRU00339"/>
    </source>
</evidence>
<reference evidence="4 5" key="1">
    <citation type="submission" date="2018-12" db="EMBL/GenBank/DDBJ databases">
        <title>Sphingomonas sp. HMF7854 Genome sequencing and assembly.</title>
        <authorList>
            <person name="Cha I."/>
            <person name="Kang H."/>
            <person name="Kim H."/>
            <person name="Kang J."/>
            <person name="Joh K."/>
        </authorList>
    </citation>
    <scope>NUCLEOTIDE SEQUENCE [LARGE SCALE GENOMIC DNA]</scope>
    <source>
        <strain evidence="4 5">HMF7854</strain>
    </source>
</reference>
<protein>
    <submittedName>
        <fullName evidence="4">Tetratricopeptide repeat protein</fullName>
    </submittedName>
</protein>
<dbReference type="PROSITE" id="PS51257">
    <property type="entry name" value="PROKAR_LIPOPROTEIN"/>
    <property type="match status" value="1"/>
</dbReference>
<dbReference type="OrthoDB" id="7190835at2"/>
<evidence type="ECO:0000259" key="3">
    <source>
        <dbReference type="Pfam" id="PF13399"/>
    </source>
</evidence>
<proteinExistence type="predicted"/>
<feature type="signal peptide" evidence="2">
    <location>
        <begin position="1"/>
        <end position="18"/>
    </location>
</feature>
<keyword evidence="1" id="KW-0802">TPR repeat</keyword>
<dbReference type="SUPFAM" id="SSF48452">
    <property type="entry name" value="TPR-like"/>
    <property type="match status" value="1"/>
</dbReference>
<organism evidence="4 5">
    <name type="scientific">Sphingomonas ginkgonis</name>
    <dbReference type="NCBI Taxonomy" id="2315330"/>
    <lineage>
        <taxon>Bacteria</taxon>
        <taxon>Pseudomonadati</taxon>
        <taxon>Pseudomonadota</taxon>
        <taxon>Alphaproteobacteria</taxon>
        <taxon>Sphingomonadales</taxon>
        <taxon>Sphingomonadaceae</taxon>
        <taxon>Sphingomonas</taxon>
    </lineage>
</organism>
<feature type="repeat" description="TPR" evidence="1">
    <location>
        <begin position="78"/>
        <end position="111"/>
    </location>
</feature>
<accession>A0A429V709</accession>
<dbReference type="Proteomes" id="UP000274661">
    <property type="component" value="Unassembled WGS sequence"/>
</dbReference>
<feature type="repeat" description="TPR" evidence="1">
    <location>
        <begin position="44"/>
        <end position="77"/>
    </location>
</feature>
<dbReference type="PROSITE" id="PS50005">
    <property type="entry name" value="TPR"/>
    <property type="match status" value="2"/>
</dbReference>
<feature type="domain" description="LytR/CpsA/Psr regulator C-terminal" evidence="3">
    <location>
        <begin position="249"/>
        <end position="326"/>
    </location>
</feature>
<dbReference type="RefSeq" id="WP_126717531.1">
    <property type="nucleotide sequence ID" value="NZ_RWJF01000001.1"/>
</dbReference>
<dbReference type="Pfam" id="PF13432">
    <property type="entry name" value="TPR_16"/>
    <property type="match status" value="1"/>
</dbReference>
<gene>
    <name evidence="4" type="ORF">HMF7854_01755</name>
</gene>
<dbReference type="InterPro" id="IPR027381">
    <property type="entry name" value="LytR/CpsA/Psr_C"/>
</dbReference>
<feature type="chain" id="PRO_5019105502" evidence="2">
    <location>
        <begin position="19"/>
        <end position="336"/>
    </location>
</feature>
<evidence type="ECO:0000313" key="4">
    <source>
        <dbReference type="EMBL" id="RST29692.1"/>
    </source>
</evidence>
<keyword evidence="2" id="KW-0732">Signal</keyword>
<dbReference type="InterPro" id="IPR011990">
    <property type="entry name" value="TPR-like_helical_dom_sf"/>
</dbReference>
<evidence type="ECO:0000256" key="2">
    <source>
        <dbReference type="SAM" id="SignalP"/>
    </source>
</evidence>
<dbReference type="InterPro" id="IPR019734">
    <property type="entry name" value="TPR_rpt"/>
</dbReference>
<name>A0A429V709_9SPHN</name>
<dbReference type="Gene3D" id="1.25.40.10">
    <property type="entry name" value="Tetratricopeptide repeat domain"/>
    <property type="match status" value="1"/>
</dbReference>
<dbReference type="EMBL" id="RWJF01000001">
    <property type="protein sequence ID" value="RST29692.1"/>
    <property type="molecule type" value="Genomic_DNA"/>
</dbReference>
<dbReference type="Gene3D" id="3.30.70.2390">
    <property type="match status" value="1"/>
</dbReference>
<comment type="caution">
    <text evidence="4">The sequence shown here is derived from an EMBL/GenBank/DDBJ whole genome shotgun (WGS) entry which is preliminary data.</text>
</comment>
<dbReference type="Pfam" id="PF13399">
    <property type="entry name" value="LytR_C"/>
    <property type="match status" value="1"/>
</dbReference>
<sequence>MMRWAPWPLLAASAGALAACAGAGDPVAVRPLGASPLAAGEQPLNVRVAEGRAQFALGNVALALEAFRKGLREDPTSVDALNGMAACYDRMGRFDLSRRYYEDALAIAPGDPRLYRNLALSLTLQGRTREAAALQSEYAARLKAAERGTVAALLPIPVPAPNPVPAAAAAAAASPAEASPPPTARSVTVRLAAAAPALPPARLERLSLGEVALVTGSRPLWAAVPVRVGARSATFVLPRARARGPVLTLLNASRIEGLARRTRLRLQQRGWRNIAIGNAPRTATATLILYPAPRRPEALRLAAQFGVTVRQQLSADPGMTLILARDAAGSKLLRSS</sequence>
<evidence type="ECO:0000313" key="5">
    <source>
        <dbReference type="Proteomes" id="UP000274661"/>
    </source>
</evidence>